<protein>
    <submittedName>
        <fullName evidence="3">Metallophosphoesterase family protein</fullName>
    </submittedName>
</protein>
<dbReference type="InterPro" id="IPR029052">
    <property type="entry name" value="Metallo-depent_PP-like"/>
</dbReference>
<name>A0ABV7JTA3_9SPHI</name>
<proteinExistence type="inferred from homology"/>
<keyword evidence="4" id="KW-1185">Reference proteome</keyword>
<comment type="similarity">
    <text evidence="1">Belongs to the metallophosphoesterase superfamily. YfcE family.</text>
</comment>
<sequence length="238" mass="26264">MKIALFSDIHANLPALEAMFRQLDDESVDVIYCLGDLVGYHIWPNEVIAAIRARRIPVLMGNHDERVGRLATSGQLDGGANYAYRLIDDAGRAYLKNLPAHIRLEYRVEGMRRDVLLVHGSPHRNDEYVLEDTAEGTAIAMMEEAQASVLCVAHSHLPYHRIVAAAGGERYHMINTGSVGKPKDGDPRGCYVVLDLSGGISDLQVRIERVAYDVHAAAEAILQSPLPNELADRLLNAY</sequence>
<dbReference type="Gene3D" id="3.60.21.10">
    <property type="match status" value="1"/>
</dbReference>
<feature type="domain" description="Calcineurin-like phosphoesterase" evidence="2">
    <location>
        <begin position="1"/>
        <end position="197"/>
    </location>
</feature>
<accession>A0ABV7JTA3</accession>
<dbReference type="InterPro" id="IPR011152">
    <property type="entry name" value="Pesterase_MJ0912"/>
</dbReference>
<dbReference type="Pfam" id="PF12850">
    <property type="entry name" value="Metallophos_2"/>
    <property type="match status" value="1"/>
</dbReference>
<dbReference type="PANTHER" id="PTHR42850">
    <property type="entry name" value="METALLOPHOSPHOESTERASE"/>
    <property type="match status" value="1"/>
</dbReference>
<dbReference type="SUPFAM" id="SSF56300">
    <property type="entry name" value="Metallo-dependent phosphatases"/>
    <property type="match status" value="1"/>
</dbReference>
<dbReference type="CDD" id="cd00838">
    <property type="entry name" value="MPP_superfamily"/>
    <property type="match status" value="1"/>
</dbReference>
<dbReference type="PANTHER" id="PTHR42850:SF2">
    <property type="entry name" value="BLL5683 PROTEIN"/>
    <property type="match status" value="1"/>
</dbReference>
<evidence type="ECO:0000256" key="1">
    <source>
        <dbReference type="ARBA" id="ARBA00008950"/>
    </source>
</evidence>
<evidence type="ECO:0000259" key="2">
    <source>
        <dbReference type="Pfam" id="PF12850"/>
    </source>
</evidence>
<dbReference type="RefSeq" id="WP_379026091.1">
    <property type="nucleotide sequence ID" value="NZ_JBHRTA010000062.1"/>
</dbReference>
<reference evidence="4" key="1">
    <citation type="journal article" date="2019" name="Int. J. Syst. Evol. Microbiol.">
        <title>The Global Catalogue of Microorganisms (GCM) 10K type strain sequencing project: providing services to taxonomists for standard genome sequencing and annotation.</title>
        <authorList>
            <consortium name="The Broad Institute Genomics Platform"/>
            <consortium name="The Broad Institute Genome Sequencing Center for Infectious Disease"/>
            <person name="Wu L."/>
            <person name="Ma J."/>
        </authorList>
    </citation>
    <scope>NUCLEOTIDE SEQUENCE [LARGE SCALE GENOMIC DNA]</scope>
    <source>
        <strain evidence="4">KCTC 52416</strain>
    </source>
</reference>
<dbReference type="InterPro" id="IPR024654">
    <property type="entry name" value="Calcineurin-like_PHP_lpxH"/>
</dbReference>
<dbReference type="Proteomes" id="UP001595526">
    <property type="component" value="Unassembled WGS sequence"/>
</dbReference>
<organism evidence="3 4">
    <name type="scientific">Parapedobacter deserti</name>
    <dbReference type="NCBI Taxonomy" id="1912957"/>
    <lineage>
        <taxon>Bacteria</taxon>
        <taxon>Pseudomonadati</taxon>
        <taxon>Bacteroidota</taxon>
        <taxon>Sphingobacteriia</taxon>
        <taxon>Sphingobacteriales</taxon>
        <taxon>Sphingobacteriaceae</taxon>
        <taxon>Parapedobacter</taxon>
    </lineage>
</organism>
<evidence type="ECO:0000313" key="4">
    <source>
        <dbReference type="Proteomes" id="UP001595526"/>
    </source>
</evidence>
<dbReference type="InterPro" id="IPR050126">
    <property type="entry name" value="Ap4A_hydrolase"/>
</dbReference>
<dbReference type="EMBL" id="JBHRTA010000062">
    <property type="protein sequence ID" value="MFC3199961.1"/>
    <property type="molecule type" value="Genomic_DNA"/>
</dbReference>
<comment type="caution">
    <text evidence="3">The sequence shown here is derived from an EMBL/GenBank/DDBJ whole genome shotgun (WGS) entry which is preliminary data.</text>
</comment>
<dbReference type="PIRSF" id="PIRSF000883">
    <property type="entry name" value="Pesterase_MJ0912"/>
    <property type="match status" value="1"/>
</dbReference>
<evidence type="ECO:0000313" key="3">
    <source>
        <dbReference type="EMBL" id="MFC3199961.1"/>
    </source>
</evidence>
<gene>
    <name evidence="3" type="ORF">ACFOET_20240</name>
</gene>